<dbReference type="Proteomes" id="UP000625210">
    <property type="component" value="Unassembled WGS sequence"/>
</dbReference>
<reference evidence="2" key="2">
    <citation type="submission" date="2020-09" db="EMBL/GenBank/DDBJ databases">
        <authorList>
            <person name="Sun Q."/>
            <person name="Zhou Y."/>
        </authorList>
    </citation>
    <scope>NUCLEOTIDE SEQUENCE</scope>
    <source>
        <strain evidence="2">CGMCC 1.15179</strain>
    </source>
</reference>
<dbReference type="AlphaFoldDB" id="A0A8J2YBV5"/>
<dbReference type="EMBL" id="BMHQ01000020">
    <property type="protein sequence ID" value="GGE29061.1"/>
    <property type="molecule type" value="Genomic_DNA"/>
</dbReference>
<proteinExistence type="predicted"/>
<evidence type="ECO:0000313" key="3">
    <source>
        <dbReference type="Proteomes" id="UP000625210"/>
    </source>
</evidence>
<feature type="region of interest" description="Disordered" evidence="1">
    <location>
        <begin position="218"/>
        <end position="239"/>
    </location>
</feature>
<evidence type="ECO:0000256" key="1">
    <source>
        <dbReference type="SAM" id="MobiDB-lite"/>
    </source>
</evidence>
<sequence>MQNGEIALYDLEGLSQHEIRLVMGYITNLYHQACSKRTNQQSNHYLIVDEAHEVQLPVMHQQIIPKDRARGLVLILMTQFMDQLKKELKAAITEISGNIIAFRSGKETAREVEAITGFKVEDIRKLSDLHCGVYTDDEDGDPVRFFVRTEPPYILDHQGQPTYYGDDKPKRDREKEKAFAEALEELGYPSMARDCKTAEEAEQEIQAYLEGLWETRKLADTEPQELNEKSTNGKPKVKL</sequence>
<dbReference type="Gene3D" id="3.40.50.300">
    <property type="entry name" value="P-loop containing nucleotide triphosphate hydrolases"/>
    <property type="match status" value="1"/>
</dbReference>
<dbReference type="SUPFAM" id="SSF52540">
    <property type="entry name" value="P-loop containing nucleoside triphosphate hydrolases"/>
    <property type="match status" value="1"/>
</dbReference>
<evidence type="ECO:0008006" key="4">
    <source>
        <dbReference type="Google" id="ProtNLM"/>
    </source>
</evidence>
<accession>A0A8J2YBV5</accession>
<dbReference type="InterPro" id="IPR027417">
    <property type="entry name" value="P-loop_NTPase"/>
</dbReference>
<keyword evidence="3" id="KW-1185">Reference proteome</keyword>
<comment type="caution">
    <text evidence="2">The sequence shown here is derived from an EMBL/GenBank/DDBJ whole genome shotgun (WGS) entry which is preliminary data.</text>
</comment>
<organism evidence="2 3">
    <name type="scientific">Marinithermofilum abyssi</name>
    <dbReference type="NCBI Taxonomy" id="1571185"/>
    <lineage>
        <taxon>Bacteria</taxon>
        <taxon>Bacillati</taxon>
        <taxon>Bacillota</taxon>
        <taxon>Bacilli</taxon>
        <taxon>Bacillales</taxon>
        <taxon>Thermoactinomycetaceae</taxon>
        <taxon>Marinithermofilum</taxon>
    </lineage>
</organism>
<evidence type="ECO:0000313" key="2">
    <source>
        <dbReference type="EMBL" id="GGE29061.1"/>
    </source>
</evidence>
<name>A0A8J2YBV5_9BACL</name>
<protein>
    <recommendedName>
        <fullName evidence="4">TraD/TraG TraM recognition site domain-containing protein</fullName>
    </recommendedName>
</protein>
<reference evidence="2" key="1">
    <citation type="journal article" date="2014" name="Int. J. Syst. Evol. Microbiol.">
        <title>Complete genome sequence of Corynebacterium casei LMG S-19264T (=DSM 44701T), isolated from a smear-ripened cheese.</title>
        <authorList>
            <consortium name="US DOE Joint Genome Institute (JGI-PGF)"/>
            <person name="Walter F."/>
            <person name="Albersmeier A."/>
            <person name="Kalinowski J."/>
            <person name="Ruckert C."/>
        </authorList>
    </citation>
    <scope>NUCLEOTIDE SEQUENCE</scope>
    <source>
        <strain evidence="2">CGMCC 1.15179</strain>
    </source>
</reference>
<gene>
    <name evidence="2" type="ORF">GCM10011571_33990</name>
</gene>